<name>A0A9P4HPE9_9PEZI</name>
<proteinExistence type="inferred from homology"/>
<protein>
    <recommendedName>
        <fullName evidence="5">Cytochrome P450</fullName>
    </recommendedName>
</protein>
<evidence type="ECO:0000313" key="4">
    <source>
        <dbReference type="Proteomes" id="UP000799776"/>
    </source>
</evidence>
<reference evidence="3" key="1">
    <citation type="journal article" date="2020" name="Stud. Mycol.">
        <title>101 Dothideomycetes genomes: a test case for predicting lifestyles and emergence of pathogens.</title>
        <authorList>
            <person name="Haridas S."/>
            <person name="Albert R."/>
            <person name="Binder M."/>
            <person name="Bloem J."/>
            <person name="Labutti K."/>
            <person name="Salamov A."/>
            <person name="Andreopoulos B."/>
            <person name="Baker S."/>
            <person name="Barry K."/>
            <person name="Bills G."/>
            <person name="Bluhm B."/>
            <person name="Cannon C."/>
            <person name="Castanera R."/>
            <person name="Culley D."/>
            <person name="Daum C."/>
            <person name="Ezra D."/>
            <person name="Gonzalez J."/>
            <person name="Henrissat B."/>
            <person name="Kuo A."/>
            <person name="Liang C."/>
            <person name="Lipzen A."/>
            <person name="Lutzoni F."/>
            <person name="Magnuson J."/>
            <person name="Mondo S."/>
            <person name="Nolan M."/>
            <person name="Ohm R."/>
            <person name="Pangilinan J."/>
            <person name="Park H.-J."/>
            <person name="Ramirez L."/>
            <person name="Alfaro M."/>
            <person name="Sun H."/>
            <person name="Tritt A."/>
            <person name="Yoshinaga Y."/>
            <person name="Zwiers L.-H."/>
            <person name="Turgeon B."/>
            <person name="Goodwin S."/>
            <person name="Spatafora J."/>
            <person name="Crous P."/>
            <person name="Grigoriev I."/>
        </authorList>
    </citation>
    <scope>NUCLEOTIDE SEQUENCE</scope>
    <source>
        <strain evidence="3">CBS 121410</strain>
    </source>
</reference>
<gene>
    <name evidence="3" type="ORF">K490DRAFT_76136</name>
</gene>
<dbReference type="GO" id="GO:0004497">
    <property type="term" value="F:monooxygenase activity"/>
    <property type="evidence" value="ECO:0007669"/>
    <property type="project" value="InterPro"/>
</dbReference>
<dbReference type="SUPFAM" id="SSF48264">
    <property type="entry name" value="Cytochrome P450"/>
    <property type="match status" value="1"/>
</dbReference>
<keyword evidence="2" id="KW-0560">Oxidoreductase</keyword>
<dbReference type="InterPro" id="IPR001128">
    <property type="entry name" value="Cyt_P450"/>
</dbReference>
<comment type="similarity">
    <text evidence="1">Belongs to the cytochrome P450 family.</text>
</comment>
<sequence>MHSTLTDVVEKYYYVRGHKHDYVDSLHQKYAGPIVRCTPDSLIHKANGGYRKSNWYLTLVPPGVLTLMNITDPKVHTVWRRLLGGPFQDNYLQKLEPVVEKKMPLALSKMDEELETKGRIDENQYLIDYLEGLGPIHAVRTTMPMYVAIASYLRLPIWTQDTIKSYKSLLEDENPKPTLFTPLFAKGDKDFTDQQIIHLAGSNITAGSHTTATVMTYMIWAVAKHADVRDKLVAEISKLPENFNHNHTRDVREVIKSYRTVPESLETVVYGRASGRIGLRPE</sequence>
<dbReference type="GO" id="GO:0016705">
    <property type="term" value="F:oxidoreductase activity, acting on paired donors, with incorporation or reduction of molecular oxygen"/>
    <property type="evidence" value="ECO:0007669"/>
    <property type="project" value="InterPro"/>
</dbReference>
<dbReference type="AlphaFoldDB" id="A0A9P4HPE9"/>
<dbReference type="InterPro" id="IPR050121">
    <property type="entry name" value="Cytochrome_P450_monoxygenase"/>
</dbReference>
<evidence type="ECO:0000256" key="1">
    <source>
        <dbReference type="ARBA" id="ARBA00010617"/>
    </source>
</evidence>
<dbReference type="PANTHER" id="PTHR24305">
    <property type="entry name" value="CYTOCHROME P450"/>
    <property type="match status" value="1"/>
</dbReference>
<dbReference type="Gene3D" id="1.10.630.10">
    <property type="entry name" value="Cytochrome P450"/>
    <property type="match status" value="1"/>
</dbReference>
<dbReference type="GO" id="GO:0005506">
    <property type="term" value="F:iron ion binding"/>
    <property type="evidence" value="ECO:0007669"/>
    <property type="project" value="InterPro"/>
</dbReference>
<keyword evidence="4" id="KW-1185">Reference proteome</keyword>
<accession>A0A9P4HPE9</accession>
<dbReference type="Pfam" id="PF00067">
    <property type="entry name" value="p450"/>
    <property type="match status" value="1"/>
</dbReference>
<dbReference type="EMBL" id="ML978748">
    <property type="protein sequence ID" value="KAF2084026.1"/>
    <property type="molecule type" value="Genomic_DNA"/>
</dbReference>
<dbReference type="InterPro" id="IPR036396">
    <property type="entry name" value="Cyt_P450_sf"/>
</dbReference>
<dbReference type="Proteomes" id="UP000799776">
    <property type="component" value="Unassembled WGS sequence"/>
</dbReference>
<evidence type="ECO:0000256" key="2">
    <source>
        <dbReference type="ARBA" id="ARBA00023002"/>
    </source>
</evidence>
<organism evidence="3 4">
    <name type="scientific">Saccharata proteae CBS 121410</name>
    <dbReference type="NCBI Taxonomy" id="1314787"/>
    <lineage>
        <taxon>Eukaryota</taxon>
        <taxon>Fungi</taxon>
        <taxon>Dikarya</taxon>
        <taxon>Ascomycota</taxon>
        <taxon>Pezizomycotina</taxon>
        <taxon>Dothideomycetes</taxon>
        <taxon>Dothideomycetes incertae sedis</taxon>
        <taxon>Botryosphaeriales</taxon>
        <taxon>Saccharataceae</taxon>
        <taxon>Saccharata</taxon>
    </lineage>
</organism>
<evidence type="ECO:0000313" key="3">
    <source>
        <dbReference type="EMBL" id="KAF2084026.1"/>
    </source>
</evidence>
<evidence type="ECO:0008006" key="5">
    <source>
        <dbReference type="Google" id="ProtNLM"/>
    </source>
</evidence>
<dbReference type="PANTHER" id="PTHR24305:SF96">
    <property type="entry name" value="CYTOCHROME P450 MONOOXYGENASE STCB-RELATED"/>
    <property type="match status" value="1"/>
</dbReference>
<dbReference type="OrthoDB" id="1470350at2759"/>
<comment type="caution">
    <text evidence="3">The sequence shown here is derived from an EMBL/GenBank/DDBJ whole genome shotgun (WGS) entry which is preliminary data.</text>
</comment>
<dbReference type="GO" id="GO:0020037">
    <property type="term" value="F:heme binding"/>
    <property type="evidence" value="ECO:0007669"/>
    <property type="project" value="InterPro"/>
</dbReference>